<dbReference type="Gene3D" id="3.40.50.2300">
    <property type="match status" value="1"/>
</dbReference>
<feature type="domain" description="HTH araC/xylS-type" evidence="5">
    <location>
        <begin position="422"/>
        <end position="520"/>
    </location>
</feature>
<name>A0A1I3KNM2_9SPIR</name>
<evidence type="ECO:0000256" key="4">
    <source>
        <dbReference type="PROSITE-ProRule" id="PRU00169"/>
    </source>
</evidence>
<dbReference type="PROSITE" id="PS00041">
    <property type="entry name" value="HTH_ARAC_FAMILY_1"/>
    <property type="match status" value="1"/>
</dbReference>
<evidence type="ECO:0000259" key="6">
    <source>
        <dbReference type="PROSITE" id="PS50110"/>
    </source>
</evidence>
<dbReference type="InterPro" id="IPR041522">
    <property type="entry name" value="CdaR_GGDEF"/>
</dbReference>
<proteinExistence type="predicted"/>
<dbReference type="Pfam" id="PF17853">
    <property type="entry name" value="GGDEF_2"/>
    <property type="match status" value="1"/>
</dbReference>
<evidence type="ECO:0000259" key="5">
    <source>
        <dbReference type="PROSITE" id="PS01124"/>
    </source>
</evidence>
<keyword evidence="3" id="KW-0804">Transcription</keyword>
<keyword evidence="4" id="KW-0597">Phosphoprotein</keyword>
<dbReference type="PROSITE" id="PS50110">
    <property type="entry name" value="RESPONSE_REGULATORY"/>
    <property type="match status" value="1"/>
</dbReference>
<dbReference type="PANTHER" id="PTHR43280">
    <property type="entry name" value="ARAC-FAMILY TRANSCRIPTIONAL REGULATOR"/>
    <property type="match status" value="1"/>
</dbReference>
<dbReference type="Proteomes" id="UP000182737">
    <property type="component" value="Unassembled WGS sequence"/>
</dbReference>
<keyword evidence="8" id="KW-1185">Reference proteome</keyword>
<evidence type="ECO:0000256" key="1">
    <source>
        <dbReference type="ARBA" id="ARBA00023015"/>
    </source>
</evidence>
<evidence type="ECO:0000313" key="8">
    <source>
        <dbReference type="Proteomes" id="UP000182737"/>
    </source>
</evidence>
<dbReference type="InterPro" id="IPR018060">
    <property type="entry name" value="HTH_AraC"/>
</dbReference>
<evidence type="ECO:0000313" key="7">
    <source>
        <dbReference type="EMBL" id="SFI74089.1"/>
    </source>
</evidence>
<dbReference type="PRINTS" id="PR00032">
    <property type="entry name" value="HTHARAC"/>
</dbReference>
<dbReference type="PANTHER" id="PTHR43280:SF10">
    <property type="entry name" value="REGULATORY PROTEIN POCR"/>
    <property type="match status" value="1"/>
</dbReference>
<keyword evidence="1" id="KW-0805">Transcription regulation</keyword>
<dbReference type="InterPro" id="IPR009057">
    <property type="entry name" value="Homeodomain-like_sf"/>
</dbReference>
<dbReference type="EMBL" id="FORI01000005">
    <property type="protein sequence ID" value="SFI74089.1"/>
    <property type="molecule type" value="Genomic_DNA"/>
</dbReference>
<dbReference type="GO" id="GO:0000160">
    <property type="term" value="P:phosphorelay signal transduction system"/>
    <property type="evidence" value="ECO:0007669"/>
    <property type="project" value="InterPro"/>
</dbReference>
<dbReference type="PROSITE" id="PS01124">
    <property type="entry name" value="HTH_ARAC_FAMILY_2"/>
    <property type="match status" value="1"/>
</dbReference>
<dbReference type="Gene3D" id="1.10.10.60">
    <property type="entry name" value="Homeodomain-like"/>
    <property type="match status" value="2"/>
</dbReference>
<sequence length="521" mass="59089">MFNILVTDDEQIVIDSLSFIINKNFADEMKVFTALSGTEAIEIVMKENIDIIFMDINMPGLSGLETVSVITKLKPNIVFVILSAFDRFQYAQEAINLGAYKYITKPVNRNVVIETIRGAMQLVQEKQGKLSADMELHKKLDLVSPMIENDFIYACIYNNEKSIDLSSYLDYFNLTDNPWVFCCFEFPNINSDNQYSTYLKIHELLNTEHRCLVSSFIMNRIVVYFPIFSENPEYSEIQEQIKKFYTSLSYNITAGIRAGVSSVFSDKSKLQASYSEALSALNKVSNDGGLIFTDGITYSSAQNTLSRKASTNEFKNQIINKLSSGDSNGVKSFLELFTSELIAQKLAIDKIKNAFFELIVTANNATHEQNKTFTSETFDNAFATMSTINDTKLIKEFAQKFLMECTQAVSSVKKAEENPIIKKVCAYVDENLSSDISLETAADFVGVSSFYLSKLFKEEKGETFINFISDKRLEKSRQLLSETSLSIKEITAEVGYNDQNYFSRIFKTKYGLSPKEYRKVK</sequence>
<dbReference type="Pfam" id="PF00072">
    <property type="entry name" value="Response_reg"/>
    <property type="match status" value="1"/>
</dbReference>
<dbReference type="RefSeq" id="WP_074931401.1">
    <property type="nucleotide sequence ID" value="NZ_FORI01000005.1"/>
</dbReference>
<dbReference type="InterPro" id="IPR018062">
    <property type="entry name" value="HTH_AraC-typ_CS"/>
</dbReference>
<dbReference type="GO" id="GO:0003700">
    <property type="term" value="F:DNA-binding transcription factor activity"/>
    <property type="evidence" value="ECO:0007669"/>
    <property type="project" value="InterPro"/>
</dbReference>
<dbReference type="SMART" id="SM00448">
    <property type="entry name" value="REC"/>
    <property type="match status" value="1"/>
</dbReference>
<organism evidence="7 8">
    <name type="scientific">Treponema bryantii</name>
    <dbReference type="NCBI Taxonomy" id="163"/>
    <lineage>
        <taxon>Bacteria</taxon>
        <taxon>Pseudomonadati</taxon>
        <taxon>Spirochaetota</taxon>
        <taxon>Spirochaetia</taxon>
        <taxon>Spirochaetales</taxon>
        <taxon>Treponemataceae</taxon>
        <taxon>Treponema</taxon>
    </lineage>
</organism>
<keyword evidence="2" id="KW-0238">DNA-binding</keyword>
<accession>A0A1I3KNM2</accession>
<dbReference type="InterPro" id="IPR011006">
    <property type="entry name" value="CheY-like_superfamily"/>
</dbReference>
<dbReference type="SUPFAM" id="SSF46689">
    <property type="entry name" value="Homeodomain-like"/>
    <property type="match status" value="2"/>
</dbReference>
<dbReference type="GO" id="GO:0043565">
    <property type="term" value="F:sequence-specific DNA binding"/>
    <property type="evidence" value="ECO:0007669"/>
    <property type="project" value="InterPro"/>
</dbReference>
<dbReference type="OrthoDB" id="327083at2"/>
<dbReference type="Pfam" id="PF12833">
    <property type="entry name" value="HTH_18"/>
    <property type="match status" value="1"/>
</dbReference>
<protein>
    <submittedName>
        <fullName evidence="7">Two-component system, response regulator YesN</fullName>
    </submittedName>
</protein>
<feature type="domain" description="Response regulatory" evidence="6">
    <location>
        <begin position="3"/>
        <end position="120"/>
    </location>
</feature>
<dbReference type="SUPFAM" id="SSF52172">
    <property type="entry name" value="CheY-like"/>
    <property type="match status" value="1"/>
</dbReference>
<evidence type="ECO:0000256" key="2">
    <source>
        <dbReference type="ARBA" id="ARBA00023125"/>
    </source>
</evidence>
<dbReference type="AlphaFoldDB" id="A0A1I3KNM2"/>
<dbReference type="InterPro" id="IPR020449">
    <property type="entry name" value="Tscrpt_reg_AraC-type_HTH"/>
</dbReference>
<dbReference type="CDD" id="cd17536">
    <property type="entry name" value="REC_YesN-like"/>
    <property type="match status" value="1"/>
</dbReference>
<reference evidence="8" key="1">
    <citation type="submission" date="2016-10" db="EMBL/GenBank/DDBJ databases">
        <authorList>
            <person name="Varghese N."/>
            <person name="Submissions S."/>
        </authorList>
    </citation>
    <scope>NUCLEOTIDE SEQUENCE [LARGE SCALE GENOMIC DNA]</scope>
    <source>
        <strain evidence="8">XBD1002</strain>
    </source>
</reference>
<evidence type="ECO:0000256" key="3">
    <source>
        <dbReference type="ARBA" id="ARBA00023163"/>
    </source>
</evidence>
<dbReference type="SMART" id="SM00342">
    <property type="entry name" value="HTH_ARAC"/>
    <property type="match status" value="1"/>
</dbReference>
<gene>
    <name evidence="7" type="ORF">SAMN04487775_10570</name>
</gene>
<dbReference type="InterPro" id="IPR001789">
    <property type="entry name" value="Sig_transdc_resp-reg_receiver"/>
</dbReference>
<feature type="modified residue" description="4-aspartylphosphate" evidence="4">
    <location>
        <position position="55"/>
    </location>
</feature>